<keyword evidence="5 7" id="KW-1133">Transmembrane helix</keyword>
<dbReference type="Proteomes" id="UP000747110">
    <property type="component" value="Unassembled WGS sequence"/>
</dbReference>
<dbReference type="GO" id="GO:0005315">
    <property type="term" value="F:phosphate transmembrane transporter activity"/>
    <property type="evidence" value="ECO:0007669"/>
    <property type="project" value="InterPro"/>
</dbReference>
<evidence type="ECO:0000256" key="4">
    <source>
        <dbReference type="ARBA" id="ARBA00022692"/>
    </source>
</evidence>
<keyword evidence="10" id="KW-1185">Reference proteome</keyword>
<evidence type="ECO:0000256" key="7">
    <source>
        <dbReference type="RuleBase" id="RU363058"/>
    </source>
</evidence>
<evidence type="ECO:0000256" key="3">
    <source>
        <dbReference type="ARBA" id="ARBA00022592"/>
    </source>
</evidence>
<dbReference type="Pfam" id="PF01384">
    <property type="entry name" value="PHO4"/>
    <property type="match status" value="1"/>
</dbReference>
<sequence>MYPDYWTDYMWLVICGAIMSFIMACGIGANDVANSFGTSVGAKTITLKQACLIAAVFEFAGSVGLGGEVTKTIAGSIARPEAFRDEPELFAFGMLCALVAASSWVFIATYYCLAVSTTHSVIGAVLGFALVWKGKNAVVWNDKMDTFPFSKGLVPVVCSWFVSPISAAIVAALLFFLNRLIILRRANSTELAIYMYPLLVAVTVFINLFFVIYKGAKAVVKWNSDKAAWVSGAVAGGCFLLACVPGIPLLRWAVQRDMRRAADKASDAEANVEKGVDNLEEEPEPTSKAMKVFKKLQKALTHGLNKDIHKHVETDQAVHDMHAAAEIFSPETEQVYKYLQVFSACAVSFAHGANDVANAVGPFSGIWLVYRKWSVSSSGDTPYWVLALGGGGIVVGLATYGYNIMATLGVGLAKMTPCRGYCAELATSFTVSLASVYGLPISTTQCITGAEIGVGLVESLRSGVNYKLFTKQILAWIGTLIVAGFLSAAIFAAGAYAPSVTMAKEIRTYELRLRSLAESMYRDLNRTNFWLQGNFTDKPFDAFLHRKINSSMKALSQMFNNKVIGYIDPDTLVDAINSSYSTYRNYSVLVTGFNPRTRNYTAAGQALADNRIVVSPYNITLLAS</sequence>
<dbReference type="EMBL" id="BNCP01000021">
    <property type="protein sequence ID" value="GIL81499.1"/>
    <property type="molecule type" value="Genomic_DNA"/>
</dbReference>
<dbReference type="Proteomes" id="UP000722791">
    <property type="component" value="Unassembled WGS sequence"/>
</dbReference>
<comment type="similarity">
    <text evidence="7">Belongs to the inorganic phosphate transporter (PiT) (TC 2.A.20) family.</text>
</comment>
<name>A0A8J4FQ85_9CHLO</name>
<evidence type="ECO:0000313" key="9">
    <source>
        <dbReference type="EMBL" id="GIL94844.1"/>
    </source>
</evidence>
<dbReference type="GO" id="GO:0016020">
    <property type="term" value="C:membrane"/>
    <property type="evidence" value="ECO:0007669"/>
    <property type="project" value="UniProtKB-SubCell"/>
</dbReference>
<evidence type="ECO:0000256" key="5">
    <source>
        <dbReference type="ARBA" id="ARBA00022989"/>
    </source>
</evidence>
<evidence type="ECO:0000256" key="2">
    <source>
        <dbReference type="ARBA" id="ARBA00022448"/>
    </source>
</evidence>
<evidence type="ECO:0000313" key="10">
    <source>
        <dbReference type="Proteomes" id="UP000747110"/>
    </source>
</evidence>
<gene>
    <name evidence="8" type="ORF">Vretifemale_10549</name>
    <name evidence="9" type="ORF">Vretimale_1004</name>
</gene>
<dbReference type="OrthoDB" id="260807at2759"/>
<comment type="caution">
    <text evidence="8">The sequence shown here is derived from an EMBL/GenBank/DDBJ whole genome shotgun (WGS) entry which is preliminary data.</text>
</comment>
<feature type="transmembrane region" description="Helical" evidence="7">
    <location>
        <begin position="9"/>
        <end position="29"/>
    </location>
</feature>
<comment type="function">
    <text evidence="7">Sodium-phosphate symporter.</text>
</comment>
<dbReference type="GO" id="GO:0035435">
    <property type="term" value="P:phosphate ion transmembrane transport"/>
    <property type="evidence" value="ECO:0007669"/>
    <property type="project" value="TreeGrafter"/>
</dbReference>
<dbReference type="InterPro" id="IPR001204">
    <property type="entry name" value="Phos_transporter"/>
</dbReference>
<keyword evidence="3 7" id="KW-0592">Phosphate transport</keyword>
<feature type="transmembrane region" description="Helical" evidence="7">
    <location>
        <begin position="228"/>
        <end position="250"/>
    </location>
</feature>
<keyword evidence="4 7" id="KW-0812">Transmembrane</keyword>
<comment type="subcellular location">
    <subcellularLocation>
        <location evidence="1 7">Membrane</location>
        <topology evidence="1 7">Multi-pass membrane protein</topology>
    </subcellularLocation>
</comment>
<feature type="transmembrane region" description="Helical" evidence="7">
    <location>
        <begin position="89"/>
        <end position="107"/>
    </location>
</feature>
<keyword evidence="6 7" id="KW-0472">Membrane</keyword>
<accession>A0A8J4FQ85</accession>
<feature type="transmembrane region" description="Helical" evidence="7">
    <location>
        <begin position="473"/>
        <end position="497"/>
    </location>
</feature>
<feature type="transmembrane region" description="Helical" evidence="7">
    <location>
        <begin position="193"/>
        <end position="216"/>
    </location>
</feature>
<keyword evidence="2 7" id="KW-0813">Transport</keyword>
<feature type="transmembrane region" description="Helical" evidence="7">
    <location>
        <begin position="381"/>
        <end position="402"/>
    </location>
</feature>
<feature type="transmembrane region" description="Helical" evidence="7">
    <location>
        <begin position="112"/>
        <end position="132"/>
    </location>
</feature>
<organism evidence="8 10">
    <name type="scientific">Volvox reticuliferus</name>
    <dbReference type="NCBI Taxonomy" id="1737510"/>
    <lineage>
        <taxon>Eukaryota</taxon>
        <taxon>Viridiplantae</taxon>
        <taxon>Chlorophyta</taxon>
        <taxon>core chlorophytes</taxon>
        <taxon>Chlorophyceae</taxon>
        <taxon>CS clade</taxon>
        <taxon>Chlamydomonadales</taxon>
        <taxon>Volvocaceae</taxon>
        <taxon>Volvox</taxon>
    </lineage>
</organism>
<dbReference type="PANTHER" id="PTHR11101:SF96">
    <property type="entry name" value="PHOSPHATE TRANSPORTER"/>
    <property type="match status" value="1"/>
</dbReference>
<evidence type="ECO:0000313" key="8">
    <source>
        <dbReference type="EMBL" id="GIL81499.1"/>
    </source>
</evidence>
<feature type="transmembrane region" description="Helical" evidence="7">
    <location>
        <begin position="152"/>
        <end position="181"/>
    </location>
</feature>
<reference evidence="8" key="1">
    <citation type="journal article" date="2021" name="Proc. Natl. Acad. Sci. U.S.A.">
        <title>Three genomes in the algal genus Volvox reveal the fate of a haploid sex-determining region after a transition to homothallism.</title>
        <authorList>
            <person name="Yamamoto K."/>
            <person name="Hamaji T."/>
            <person name="Kawai-Toyooka H."/>
            <person name="Matsuzaki R."/>
            <person name="Takahashi F."/>
            <person name="Nishimura Y."/>
            <person name="Kawachi M."/>
            <person name="Noguchi H."/>
            <person name="Minakuchi Y."/>
            <person name="Umen J.G."/>
            <person name="Toyoda A."/>
            <person name="Nozaki H."/>
        </authorList>
    </citation>
    <scope>NUCLEOTIDE SEQUENCE</scope>
    <source>
        <strain evidence="9">NIES-3785</strain>
        <strain evidence="8">NIES-3786</strain>
    </source>
</reference>
<proteinExistence type="inferred from homology"/>
<dbReference type="PANTHER" id="PTHR11101">
    <property type="entry name" value="PHOSPHATE TRANSPORTER"/>
    <property type="match status" value="1"/>
</dbReference>
<dbReference type="AlphaFoldDB" id="A0A8J4FQ85"/>
<protein>
    <recommendedName>
        <fullName evidence="7">Phosphate transporter</fullName>
    </recommendedName>
</protein>
<dbReference type="EMBL" id="BNCQ01000002">
    <property type="protein sequence ID" value="GIL94844.1"/>
    <property type="molecule type" value="Genomic_DNA"/>
</dbReference>
<evidence type="ECO:0000256" key="6">
    <source>
        <dbReference type="ARBA" id="ARBA00023136"/>
    </source>
</evidence>
<evidence type="ECO:0000256" key="1">
    <source>
        <dbReference type="ARBA" id="ARBA00004141"/>
    </source>
</evidence>